<proteinExistence type="predicted"/>
<sequence length="139" mass="16091">MTTSAISAEEKSLLIFNQKNKMDKYWNLYSMELITQITTTGRLYHHYIQPSEKGRLCVCVFDGVYINIIRSRLFGEIEIHFEAESAELGRIELPSACIDMQGNLDRHISINDKTRVFAHYLERLQMVYDSILALSPEKA</sequence>
<dbReference type="InterPro" id="IPR021285">
    <property type="entry name" value="Tscrpt_reg_HycA"/>
</dbReference>
<reference evidence="2 3" key="1">
    <citation type="submission" date="2018-10" db="EMBL/GenBank/DDBJ databases">
        <title>Horizontal transference of carbapenem resistance between Klebsiella pneumoniae and Kluyvera ascorbata during abdominal infection: a case report.</title>
        <authorList>
            <person name="Raro O.H.F."/>
            <person name="Lima-Morales D."/>
            <person name="Barth A.L."/>
            <person name="Paim T.G.S."/>
            <person name="Mott M.P."/>
            <person name="Riche C.V.W."/>
            <person name="Teixeira U.F."/>
            <person name="Waechter F."/>
            <person name="Dias C.A.G."/>
        </authorList>
    </citation>
    <scope>NUCLEOTIDE SEQUENCE [LARGE SCALE GENOMIC DNA]</scope>
    <source>
        <strain evidence="2 3">OT2</strain>
    </source>
</reference>
<keyword evidence="4" id="KW-1185">Reference proteome</keyword>
<protein>
    <submittedName>
        <fullName evidence="2">Uncharacterized protein</fullName>
    </submittedName>
</protein>
<dbReference type="AlphaFoldDB" id="A0A378GHZ1"/>
<dbReference type="RefSeq" id="WP_035893906.1">
    <property type="nucleotide sequence ID" value="NZ_AP022665.1"/>
</dbReference>
<comment type="caution">
    <text evidence="2">The sequence shown here is derived from an EMBL/GenBank/DDBJ whole genome shotgun (WGS) entry which is preliminary data.</text>
</comment>
<accession>A0A378GHZ1</accession>
<dbReference type="Proteomes" id="UP001331691">
    <property type="component" value="Unassembled WGS sequence"/>
</dbReference>
<dbReference type="EMBL" id="JAZKKV010000001">
    <property type="protein sequence ID" value="MEE9654142.1"/>
    <property type="molecule type" value="Genomic_DNA"/>
</dbReference>
<organism evidence="2 3">
    <name type="scientific">Kluyvera ascorbata</name>
    <dbReference type="NCBI Taxonomy" id="51288"/>
    <lineage>
        <taxon>Bacteria</taxon>
        <taxon>Pseudomonadati</taxon>
        <taxon>Pseudomonadota</taxon>
        <taxon>Gammaproteobacteria</taxon>
        <taxon>Enterobacterales</taxon>
        <taxon>Enterobacteriaceae</taxon>
        <taxon>Kluyvera</taxon>
    </lineage>
</organism>
<dbReference type="Pfam" id="PF11046">
    <property type="entry name" value="HycA_repressor"/>
    <property type="match status" value="1"/>
</dbReference>
<name>A0A378GHZ1_9ENTR</name>
<dbReference type="OrthoDB" id="6412952at2"/>
<evidence type="ECO:0000313" key="3">
    <source>
        <dbReference type="Proteomes" id="UP000268051"/>
    </source>
</evidence>
<dbReference type="EMBL" id="RHFN01000006">
    <property type="protein sequence ID" value="ROU15842.1"/>
    <property type="molecule type" value="Genomic_DNA"/>
</dbReference>
<evidence type="ECO:0000313" key="4">
    <source>
        <dbReference type="Proteomes" id="UP001331691"/>
    </source>
</evidence>
<evidence type="ECO:0000313" key="2">
    <source>
        <dbReference type="EMBL" id="ROU15842.1"/>
    </source>
</evidence>
<dbReference type="GeneID" id="85160007"/>
<dbReference type="Proteomes" id="UP000268051">
    <property type="component" value="Unassembled WGS sequence"/>
</dbReference>
<evidence type="ECO:0000313" key="1">
    <source>
        <dbReference type="EMBL" id="MEE9654142.1"/>
    </source>
</evidence>
<reference evidence="1 4" key="2">
    <citation type="submission" date="2023-10" db="EMBL/GenBank/DDBJ databases">
        <title>Wastewater isolates of ESBL- and carbapenemase-producing Gram-negative bacteria from New Zealand.</title>
        <authorList>
            <person name="Straub C."/>
            <person name="Weaver L."/>
            <person name="Cornelius A."/>
            <person name="Mcgill E."/>
            <person name="Dyet K."/>
            <person name="White L."/>
            <person name="Pattis I."/>
        </authorList>
    </citation>
    <scope>NUCLEOTIDE SEQUENCE [LARGE SCALE GENOMIC DNA]</scope>
    <source>
        <strain evidence="1 4">ESBL09</strain>
    </source>
</reference>
<gene>
    <name evidence="2" type="ORF">EB837_08300</name>
    <name evidence="1" type="ORF">V4836_08215</name>
</gene>